<evidence type="ECO:0000256" key="3">
    <source>
        <dbReference type="SAM" id="SignalP"/>
    </source>
</evidence>
<dbReference type="Proteomes" id="UP001163947">
    <property type="component" value="Chromosome"/>
</dbReference>
<gene>
    <name evidence="5" type="ORF">OCS65_08425</name>
</gene>
<dbReference type="CDD" id="cd01143">
    <property type="entry name" value="YvrC"/>
    <property type="match status" value="1"/>
</dbReference>
<dbReference type="InterPro" id="IPR002491">
    <property type="entry name" value="ABC_transptr_periplasmic_BD"/>
</dbReference>
<evidence type="ECO:0000313" key="5">
    <source>
        <dbReference type="EMBL" id="UYF95769.1"/>
    </source>
</evidence>
<dbReference type="SUPFAM" id="SSF53807">
    <property type="entry name" value="Helical backbone' metal receptor"/>
    <property type="match status" value="1"/>
</dbReference>
<dbReference type="PANTHER" id="PTHR30535:SF34">
    <property type="entry name" value="MOLYBDATE-BINDING PROTEIN MOLA"/>
    <property type="match status" value="1"/>
</dbReference>
<organism evidence="5 6">
    <name type="scientific">Rhodococcus aetherivorans</name>
    <dbReference type="NCBI Taxonomy" id="191292"/>
    <lineage>
        <taxon>Bacteria</taxon>
        <taxon>Bacillati</taxon>
        <taxon>Actinomycetota</taxon>
        <taxon>Actinomycetes</taxon>
        <taxon>Mycobacteriales</taxon>
        <taxon>Nocardiaceae</taxon>
        <taxon>Rhodococcus</taxon>
    </lineage>
</organism>
<feature type="signal peptide" evidence="3">
    <location>
        <begin position="1"/>
        <end position="33"/>
    </location>
</feature>
<dbReference type="PANTHER" id="PTHR30535">
    <property type="entry name" value="VITAMIN B12-BINDING PROTEIN"/>
    <property type="match status" value="1"/>
</dbReference>
<sequence>MAVPAPTAPARRLFATGLAALALLAASCGSSGGSEPASAPSGDGTFPVTVGSGDGAITLDAVPGSIVSLSPTATEMLYAVGAGDQVVAVDDQSDFPAEAPVTALSGYSPNVEAVLGYEPDLVVAMDDVGDLVSGLEAAGVPTLLLPAATTLDEAYTQMEQLGAATGHVGDAAELVASMRSDIDEVVAGLPPRPAPLTYYHELDDTYYSVTGGTFIGGIYSMLGLRSIGDAAGADAYPQLSAEYVLDADPDLIFLADGQCCGVTPDTVAARAGWGELTAVRSGQVHVLDEDVASRWGPRVVDLVRHLGTIVAAAPASEPAAQPTR</sequence>
<proteinExistence type="inferred from homology"/>
<evidence type="ECO:0000256" key="2">
    <source>
        <dbReference type="ARBA" id="ARBA00022729"/>
    </source>
</evidence>
<dbReference type="AlphaFoldDB" id="A0AA46PJW9"/>
<dbReference type="InterPro" id="IPR054828">
    <property type="entry name" value="Vit_B12_bind_prot"/>
</dbReference>
<reference evidence="5" key="1">
    <citation type="submission" date="2022-09" db="EMBL/GenBank/DDBJ databases">
        <title>The genome sequence of Rhodococcus aetherivorans N1.</title>
        <authorList>
            <person name="Jiang W."/>
        </authorList>
    </citation>
    <scope>NUCLEOTIDE SEQUENCE</scope>
    <source>
        <strain evidence="5">N1</strain>
    </source>
</reference>
<accession>A0AA46PJW9</accession>
<dbReference type="GeneID" id="83620436"/>
<feature type="domain" description="Fe/B12 periplasmic-binding" evidence="4">
    <location>
        <begin position="65"/>
        <end position="314"/>
    </location>
</feature>
<dbReference type="InterPro" id="IPR050902">
    <property type="entry name" value="ABC_Transporter_SBP"/>
</dbReference>
<evidence type="ECO:0000256" key="1">
    <source>
        <dbReference type="ARBA" id="ARBA00008814"/>
    </source>
</evidence>
<dbReference type="Gene3D" id="3.40.50.1980">
    <property type="entry name" value="Nitrogenase molybdenum iron protein domain"/>
    <property type="match status" value="2"/>
</dbReference>
<dbReference type="Pfam" id="PF01497">
    <property type="entry name" value="Peripla_BP_2"/>
    <property type="match status" value="1"/>
</dbReference>
<keyword evidence="2 3" id="KW-0732">Signal</keyword>
<evidence type="ECO:0000259" key="4">
    <source>
        <dbReference type="PROSITE" id="PS50983"/>
    </source>
</evidence>
<name>A0AA46PJW9_9NOCA</name>
<dbReference type="EMBL" id="CP106982">
    <property type="protein sequence ID" value="UYF95769.1"/>
    <property type="molecule type" value="Genomic_DNA"/>
</dbReference>
<dbReference type="GO" id="GO:0071281">
    <property type="term" value="P:cellular response to iron ion"/>
    <property type="evidence" value="ECO:0007669"/>
    <property type="project" value="TreeGrafter"/>
</dbReference>
<dbReference type="RefSeq" id="WP_037201082.1">
    <property type="nucleotide sequence ID" value="NZ_BAAAYP010000005.1"/>
</dbReference>
<dbReference type="NCBIfam" id="NF038402">
    <property type="entry name" value="TroA_like"/>
    <property type="match status" value="1"/>
</dbReference>
<protein>
    <submittedName>
        <fullName evidence="5">ABC transporter substrate-binding protein</fullName>
    </submittedName>
</protein>
<dbReference type="PROSITE" id="PS50983">
    <property type="entry name" value="FE_B12_PBP"/>
    <property type="match status" value="1"/>
</dbReference>
<feature type="chain" id="PRO_5041284516" evidence="3">
    <location>
        <begin position="34"/>
        <end position="324"/>
    </location>
</feature>
<evidence type="ECO:0000313" key="6">
    <source>
        <dbReference type="Proteomes" id="UP001163947"/>
    </source>
</evidence>
<comment type="similarity">
    <text evidence="1">Belongs to the bacterial solute-binding protein 8 family.</text>
</comment>